<comment type="caution">
    <text evidence="2">The sequence shown here is derived from an EMBL/GenBank/DDBJ whole genome shotgun (WGS) entry which is preliminary data.</text>
</comment>
<dbReference type="Proteomes" id="UP000765509">
    <property type="component" value="Unassembled WGS sequence"/>
</dbReference>
<sequence>MHINHVKSSHTLSAPHFENPKNNLLTSKSNPSTPSHAPTPGIRDPSNNLSHVGPSPPILHEPHQNPPSSLMPPESQPLDSPNDQFSIFTNEFQSKFYEIFKTFTHGHPTQAKYQTTFEAIDSLVSWHHQNLGSEQLANGNFNFKWCSPSYSKWIDKLCDNSAPFLNATKDEFYVTSSIFKIRLYEQVTAPEIHISLPFSPYPRICNEKHPETHFLRHLIDMLQPRSFTITAWAKVIAASVSATMDEFCIPKPPVPPQAKIDEVNIYLDMISYFGGLKRPSISPMELISMASQSPSGSNNAEESLNISSDSDQQLKIIQYLILDAMISYVIFKAQASLNDVSPNHTEQFERVKKRKALCSNNQISSVIIHSAPQVVPSNADNDLQVETAKKKLVEYRSCHNFLPFVYYLILGVKGLFTAQKNHPNFSISNAMLILCSFHLIHQHVKPPPPKEPVWKNLSFHLESFFSKGMKPFTDVLLVCPPSQHQLAQYLTSYFLNQWEAQATVTSLLPPSQL</sequence>
<gene>
    <name evidence="2" type="ORF">O181_105019</name>
</gene>
<name>A0A9Q3JNL2_9BASI</name>
<protein>
    <submittedName>
        <fullName evidence="2">Uncharacterized protein</fullName>
    </submittedName>
</protein>
<dbReference type="OrthoDB" id="2506917at2759"/>
<dbReference type="AlphaFoldDB" id="A0A9Q3JNL2"/>
<evidence type="ECO:0000313" key="2">
    <source>
        <dbReference type="EMBL" id="MBW0565304.1"/>
    </source>
</evidence>
<organism evidence="2 3">
    <name type="scientific">Austropuccinia psidii MF-1</name>
    <dbReference type="NCBI Taxonomy" id="1389203"/>
    <lineage>
        <taxon>Eukaryota</taxon>
        <taxon>Fungi</taxon>
        <taxon>Dikarya</taxon>
        <taxon>Basidiomycota</taxon>
        <taxon>Pucciniomycotina</taxon>
        <taxon>Pucciniomycetes</taxon>
        <taxon>Pucciniales</taxon>
        <taxon>Sphaerophragmiaceae</taxon>
        <taxon>Austropuccinia</taxon>
    </lineage>
</organism>
<reference evidence="2" key="1">
    <citation type="submission" date="2021-03" db="EMBL/GenBank/DDBJ databases">
        <title>Draft genome sequence of rust myrtle Austropuccinia psidii MF-1, a brazilian biotype.</title>
        <authorList>
            <person name="Quecine M.C."/>
            <person name="Pachon D.M.R."/>
            <person name="Bonatelli M.L."/>
            <person name="Correr F.H."/>
            <person name="Franceschini L.M."/>
            <person name="Leite T.F."/>
            <person name="Margarido G.R.A."/>
            <person name="Almeida C.A."/>
            <person name="Ferrarezi J.A."/>
            <person name="Labate C.A."/>
        </authorList>
    </citation>
    <scope>NUCLEOTIDE SEQUENCE</scope>
    <source>
        <strain evidence="2">MF-1</strain>
    </source>
</reference>
<keyword evidence="3" id="KW-1185">Reference proteome</keyword>
<proteinExistence type="predicted"/>
<dbReference type="EMBL" id="AVOT02077198">
    <property type="protein sequence ID" value="MBW0565304.1"/>
    <property type="molecule type" value="Genomic_DNA"/>
</dbReference>
<feature type="region of interest" description="Disordered" evidence="1">
    <location>
        <begin position="1"/>
        <end position="84"/>
    </location>
</feature>
<accession>A0A9Q3JNL2</accession>
<feature type="compositionally biased region" description="Polar residues" evidence="1">
    <location>
        <begin position="20"/>
        <end position="36"/>
    </location>
</feature>
<evidence type="ECO:0000256" key="1">
    <source>
        <dbReference type="SAM" id="MobiDB-lite"/>
    </source>
</evidence>
<evidence type="ECO:0000313" key="3">
    <source>
        <dbReference type="Proteomes" id="UP000765509"/>
    </source>
</evidence>